<feature type="domain" description="DUF3772" evidence="10">
    <location>
        <begin position="101"/>
        <end position="145"/>
    </location>
</feature>
<keyword evidence="6 8" id="KW-0472">Membrane</keyword>
<keyword evidence="5 8" id="KW-1133">Transmembrane helix</keyword>
<name>A0A917EJV3_9RHOB</name>
<evidence type="ECO:0000256" key="6">
    <source>
        <dbReference type="ARBA" id="ARBA00023136"/>
    </source>
</evidence>
<dbReference type="GO" id="GO:0008381">
    <property type="term" value="F:mechanosensitive monoatomic ion channel activity"/>
    <property type="evidence" value="ECO:0007669"/>
    <property type="project" value="UniProtKB-ARBA"/>
</dbReference>
<keyword evidence="4 8" id="KW-0812">Transmembrane</keyword>
<reference evidence="12" key="1">
    <citation type="journal article" date="2014" name="Int. J. Syst. Evol. Microbiol.">
        <title>Complete genome sequence of Corynebacterium casei LMG S-19264T (=DSM 44701T), isolated from a smear-ripened cheese.</title>
        <authorList>
            <consortium name="US DOE Joint Genome Institute (JGI-PGF)"/>
            <person name="Walter F."/>
            <person name="Albersmeier A."/>
            <person name="Kalinowski J."/>
            <person name="Ruckert C."/>
        </authorList>
    </citation>
    <scope>NUCLEOTIDE SEQUENCE</scope>
    <source>
        <strain evidence="12">CGMCC 1.16012</strain>
    </source>
</reference>
<evidence type="ECO:0000259" key="11">
    <source>
        <dbReference type="Pfam" id="PF21082"/>
    </source>
</evidence>
<accession>A0A917EJV3</accession>
<evidence type="ECO:0000256" key="1">
    <source>
        <dbReference type="ARBA" id="ARBA00004651"/>
    </source>
</evidence>
<evidence type="ECO:0000256" key="4">
    <source>
        <dbReference type="ARBA" id="ARBA00022692"/>
    </source>
</evidence>
<feature type="transmembrane region" description="Helical" evidence="8">
    <location>
        <begin position="448"/>
        <end position="470"/>
    </location>
</feature>
<dbReference type="AlphaFoldDB" id="A0A917EJV3"/>
<reference evidence="12" key="2">
    <citation type="submission" date="2020-09" db="EMBL/GenBank/DDBJ databases">
        <authorList>
            <person name="Sun Q."/>
            <person name="Zhou Y."/>
        </authorList>
    </citation>
    <scope>NUCLEOTIDE SEQUENCE</scope>
    <source>
        <strain evidence="12">CGMCC 1.16012</strain>
    </source>
</reference>
<dbReference type="GO" id="GO:0005886">
    <property type="term" value="C:plasma membrane"/>
    <property type="evidence" value="ECO:0007669"/>
    <property type="project" value="UniProtKB-SubCell"/>
</dbReference>
<dbReference type="InterPro" id="IPR052702">
    <property type="entry name" value="MscS-like_channel"/>
</dbReference>
<sequence>MVASEALRAGWTAKLDEIAEKLDQPDNSDEALSQIRDELDATRDEAREWISATTPALEGIQQQIDAMGPAPAEGEEPEPDTVAAKREELKDSLDAIAGPLLEADLVLTRVALLTSNLAQIRRSRFAARIFARGPSPVSPEVWKNAKPEITAIGTRLIRSTKSYVASPQFEARVRESLFALVAAVVFAALLVWPVHNWLLRRYGRDPSITKPNYMQALRATLVVGATDALAPTLAALLVYVAIVSAGLLTETAESIVWAIVLGIVLFSWTVAFFRASLAPRRPNWRIVAVPTNLARGIWWIVVAMAVAFAVDVVITEIVVAFSARLSVTALQDFGLSLTLGGLLLVLMLRQKLWRLEDGVGPPRWQGLRILAAVLIAGLLIAGAFGYVALARYVLTQVVLTSGLLILILILHRLGREFIHQALVQENWLSEWMHKSLEMDEASTLRTNFWLGLAYDIMLGMLGILVGLFLWGADRKDVAELLYQAVFGFQVGNFTFSLSNLFIAVVLFVGLVFVSRFVQRLLAERVLPQTQLDSGIRQSVKTAVGYVGIIIAAAAGFSALGLDLSNLAIVAGALSVGIGFGLQNVVNNFVSGLILLVERPVQVGDWVVVGGTQGYVKRIKVRATEIQTFDRASVFVPNSQLISDAVTNWTYADKMGRVIIPVGVAYGSNLRKIRDILTDIAHANPEVLKQPEPVAVFRGFGDSALNFELRCFLADIEATIAVTSDLCLAIDDAFREAEIEIPFPQRDIHIKQFGPEQAAGTKPIAPGSGPVGTD</sequence>
<feature type="transmembrane region" description="Helical" evidence="8">
    <location>
        <begin position="329"/>
        <end position="348"/>
    </location>
</feature>
<evidence type="ECO:0000256" key="5">
    <source>
        <dbReference type="ARBA" id="ARBA00022989"/>
    </source>
</evidence>
<dbReference type="InterPro" id="IPR023408">
    <property type="entry name" value="MscS_beta-dom_sf"/>
</dbReference>
<evidence type="ECO:0000259" key="10">
    <source>
        <dbReference type="Pfam" id="PF12607"/>
    </source>
</evidence>
<dbReference type="Gene3D" id="3.30.70.100">
    <property type="match status" value="1"/>
</dbReference>
<feature type="domain" description="Mechanosensitive ion channel MscS" evidence="9">
    <location>
        <begin position="583"/>
        <end position="649"/>
    </location>
</feature>
<dbReference type="Gene3D" id="1.10.287.1260">
    <property type="match status" value="1"/>
</dbReference>
<comment type="caution">
    <text evidence="12">The sequence shown here is derived from an EMBL/GenBank/DDBJ whole genome shotgun (WGS) entry which is preliminary data.</text>
</comment>
<feature type="transmembrane region" description="Helical" evidence="8">
    <location>
        <begin position="393"/>
        <end position="410"/>
    </location>
</feature>
<proteinExistence type="inferred from homology"/>
<feature type="transmembrane region" description="Helical" evidence="8">
    <location>
        <begin position="490"/>
        <end position="513"/>
    </location>
</feature>
<dbReference type="InterPro" id="IPR011066">
    <property type="entry name" value="MscS_channel_C_sf"/>
</dbReference>
<evidence type="ECO:0000259" key="9">
    <source>
        <dbReference type="Pfam" id="PF00924"/>
    </source>
</evidence>
<dbReference type="Pfam" id="PF00924">
    <property type="entry name" value="MS_channel_2nd"/>
    <property type="match status" value="1"/>
</dbReference>
<comment type="similarity">
    <text evidence="2">Belongs to the MscS (TC 1.A.23) family.</text>
</comment>
<dbReference type="Proteomes" id="UP000606730">
    <property type="component" value="Unassembled WGS sequence"/>
</dbReference>
<dbReference type="Gene3D" id="2.30.30.60">
    <property type="match status" value="1"/>
</dbReference>
<keyword evidence="13" id="KW-1185">Reference proteome</keyword>
<feature type="transmembrane region" description="Helical" evidence="8">
    <location>
        <begin position="219"/>
        <end position="242"/>
    </location>
</feature>
<dbReference type="EMBL" id="BMKN01000002">
    <property type="protein sequence ID" value="GGE50924.1"/>
    <property type="molecule type" value="Genomic_DNA"/>
</dbReference>
<dbReference type="InterPro" id="IPR006685">
    <property type="entry name" value="MscS_channel_2nd"/>
</dbReference>
<evidence type="ECO:0000256" key="7">
    <source>
        <dbReference type="SAM" id="MobiDB-lite"/>
    </source>
</evidence>
<feature type="domain" description="Mechanosensitive ion channel MscS C-terminal" evidence="11">
    <location>
        <begin position="658"/>
        <end position="740"/>
    </location>
</feature>
<gene>
    <name evidence="12" type="ORF">GCM10011517_18360</name>
</gene>
<comment type="subcellular location">
    <subcellularLocation>
        <location evidence="1">Cell membrane</location>
        <topology evidence="1">Multi-pass membrane protein</topology>
    </subcellularLocation>
</comment>
<dbReference type="SUPFAM" id="SSF82861">
    <property type="entry name" value="Mechanosensitive channel protein MscS (YggB), transmembrane region"/>
    <property type="match status" value="1"/>
</dbReference>
<dbReference type="InterPro" id="IPR022249">
    <property type="entry name" value="DUF3772"/>
</dbReference>
<dbReference type="Pfam" id="PF12607">
    <property type="entry name" value="DUF3772"/>
    <property type="match status" value="1"/>
</dbReference>
<dbReference type="InterPro" id="IPR010920">
    <property type="entry name" value="LSM_dom_sf"/>
</dbReference>
<feature type="transmembrane region" description="Helical" evidence="8">
    <location>
        <begin position="369"/>
        <end position="387"/>
    </location>
</feature>
<dbReference type="PANTHER" id="PTHR30347:SF1">
    <property type="entry name" value="MECHANOSENSITIVE CHANNEL MSCK"/>
    <property type="match status" value="1"/>
</dbReference>
<dbReference type="InterPro" id="IPR049278">
    <property type="entry name" value="MS_channel_C"/>
</dbReference>
<dbReference type="Pfam" id="PF21082">
    <property type="entry name" value="MS_channel_3rd"/>
    <property type="match status" value="1"/>
</dbReference>
<organism evidence="12 13">
    <name type="scientific">Actibacterium pelagium</name>
    <dbReference type="NCBI Taxonomy" id="2029103"/>
    <lineage>
        <taxon>Bacteria</taxon>
        <taxon>Pseudomonadati</taxon>
        <taxon>Pseudomonadota</taxon>
        <taxon>Alphaproteobacteria</taxon>
        <taxon>Rhodobacterales</taxon>
        <taxon>Roseobacteraceae</taxon>
        <taxon>Actibacterium</taxon>
    </lineage>
</organism>
<evidence type="ECO:0000313" key="13">
    <source>
        <dbReference type="Proteomes" id="UP000606730"/>
    </source>
</evidence>
<evidence type="ECO:0000256" key="2">
    <source>
        <dbReference type="ARBA" id="ARBA00008017"/>
    </source>
</evidence>
<dbReference type="SUPFAM" id="SSF50182">
    <property type="entry name" value="Sm-like ribonucleoproteins"/>
    <property type="match status" value="1"/>
</dbReference>
<evidence type="ECO:0000256" key="3">
    <source>
        <dbReference type="ARBA" id="ARBA00022475"/>
    </source>
</evidence>
<feature type="transmembrane region" description="Helical" evidence="8">
    <location>
        <begin position="542"/>
        <end position="560"/>
    </location>
</feature>
<feature type="region of interest" description="Disordered" evidence="7">
    <location>
        <begin position="754"/>
        <end position="773"/>
    </location>
</feature>
<dbReference type="InterPro" id="IPR011014">
    <property type="entry name" value="MscS_channel_TM-2"/>
</dbReference>
<evidence type="ECO:0000256" key="8">
    <source>
        <dbReference type="SAM" id="Phobius"/>
    </source>
</evidence>
<evidence type="ECO:0000313" key="12">
    <source>
        <dbReference type="EMBL" id="GGE50924.1"/>
    </source>
</evidence>
<dbReference type="PANTHER" id="PTHR30347">
    <property type="entry name" value="POTASSIUM CHANNEL RELATED"/>
    <property type="match status" value="1"/>
</dbReference>
<feature type="transmembrane region" description="Helical" evidence="8">
    <location>
        <begin position="254"/>
        <end position="275"/>
    </location>
</feature>
<protein>
    <submittedName>
        <fullName evidence="12">Mechanosensitive ion channel protein MscS</fullName>
    </submittedName>
</protein>
<feature type="transmembrane region" description="Helical" evidence="8">
    <location>
        <begin position="566"/>
        <end position="585"/>
    </location>
</feature>
<keyword evidence="3" id="KW-1003">Cell membrane</keyword>
<dbReference type="SUPFAM" id="SSF82689">
    <property type="entry name" value="Mechanosensitive channel protein MscS (YggB), C-terminal domain"/>
    <property type="match status" value="1"/>
</dbReference>
<feature type="transmembrane region" description="Helical" evidence="8">
    <location>
        <begin position="296"/>
        <end position="323"/>
    </location>
</feature>
<feature type="transmembrane region" description="Helical" evidence="8">
    <location>
        <begin position="177"/>
        <end position="198"/>
    </location>
</feature>